<dbReference type="EMBL" id="FQ311869">
    <property type="protein sequence ID" value="CBS88449.1"/>
    <property type="molecule type" value="Genomic_DNA"/>
</dbReference>
<dbReference type="InterPro" id="IPR027417">
    <property type="entry name" value="P-loop_NTPase"/>
</dbReference>
<keyword evidence="3" id="KW-0614">Plasmid</keyword>
<dbReference type="KEGG" id="ali:AZOLI_p10144"/>
<dbReference type="InterPro" id="IPR002586">
    <property type="entry name" value="CobQ/CobB/MinD/ParA_Nub-bd_dom"/>
</dbReference>
<evidence type="ECO:0000313" key="4">
    <source>
        <dbReference type="Proteomes" id="UP000005667"/>
    </source>
</evidence>
<dbReference type="HOGENOM" id="CLU_985712_0_0_5"/>
<dbReference type="SUPFAM" id="SSF52540">
    <property type="entry name" value="P-loop containing nucleoside triphosphate hydrolases"/>
    <property type="match status" value="1"/>
</dbReference>
<dbReference type="Proteomes" id="UP000005667">
    <property type="component" value="Plasmid AZO_p1"/>
</dbReference>
<evidence type="ECO:0000256" key="1">
    <source>
        <dbReference type="SAM" id="MobiDB-lite"/>
    </source>
</evidence>
<dbReference type="OrthoDB" id="7327376at2"/>
<evidence type="ECO:0000259" key="2">
    <source>
        <dbReference type="Pfam" id="PF01656"/>
    </source>
</evidence>
<geneLocation type="plasmid" evidence="3 4">
    <name>AZO_p1</name>
</geneLocation>
<organism evidence="3 4">
    <name type="scientific">Azospirillum lipoferum (strain 4B)</name>
    <dbReference type="NCBI Taxonomy" id="862719"/>
    <lineage>
        <taxon>Bacteria</taxon>
        <taxon>Pseudomonadati</taxon>
        <taxon>Pseudomonadota</taxon>
        <taxon>Alphaproteobacteria</taxon>
        <taxon>Rhodospirillales</taxon>
        <taxon>Azospirillaceae</taxon>
        <taxon>Azospirillum</taxon>
    </lineage>
</organism>
<dbReference type="Pfam" id="PF01656">
    <property type="entry name" value="CbiA"/>
    <property type="match status" value="1"/>
</dbReference>
<dbReference type="AlphaFoldDB" id="G7ZB59"/>
<gene>
    <name evidence="3" type="ordered locus">AZOLI_p10144</name>
</gene>
<evidence type="ECO:0000313" key="3">
    <source>
        <dbReference type="EMBL" id="CBS88449.1"/>
    </source>
</evidence>
<accession>G7ZB59</accession>
<proteinExistence type="predicted"/>
<feature type="compositionally biased region" description="Basic and acidic residues" evidence="1">
    <location>
        <begin position="1"/>
        <end position="10"/>
    </location>
</feature>
<sequence length="282" mass="30637">MEVMMTKRMDSVPTAVTTPAESPMVPCIEPRPLVAIVANQRGGVGKTTIATAIGETLISRGAGVGYIEIESSARLSQIYGDAVHRVQPPSLQEAAEDASRALATYDEITDRTAEGNVVIDVGANEIASFAEWAGLSDFSTDVIDRGHRLLLVAVATAEREAMTGALDVLYDKVRAFPGAERYLVLNGPPRASFEDWVDLQRVEGEGIRILPIPRCLSDMWRIVDGKIPMRLVKALKLTRMDLEADYGMTRAMSARAVRSYADWVTKVMAAISGTLIEERGTV</sequence>
<feature type="domain" description="CobQ/CobB/MinD/ParA nucleotide binding" evidence="2">
    <location>
        <begin position="36"/>
        <end position="113"/>
    </location>
</feature>
<name>G7ZB59_AZOL4</name>
<dbReference type="Gene3D" id="3.40.50.300">
    <property type="entry name" value="P-loop containing nucleotide triphosphate hydrolases"/>
    <property type="match status" value="1"/>
</dbReference>
<reference evidence="4" key="1">
    <citation type="journal article" date="2011" name="PLoS Genet.">
        <title>Azospirillum genomes reveal transition of bacteria from aquatic to terrestrial environments.</title>
        <authorList>
            <person name="Wisniewski-Dye F."/>
            <person name="Borziak K."/>
            <person name="Khalsa-Moyers G."/>
            <person name="Alexandre G."/>
            <person name="Sukharnikov L.O."/>
            <person name="Wuichet K."/>
            <person name="Hurst G.B."/>
            <person name="McDonald W.H."/>
            <person name="Robertson J.S."/>
            <person name="Barbe V."/>
            <person name="Calteau A."/>
            <person name="Rouy Z."/>
            <person name="Mangenot S."/>
            <person name="Prigent-Combaret C."/>
            <person name="Normand P."/>
            <person name="Boyer M."/>
            <person name="Siguier P."/>
            <person name="Dessaux Y."/>
            <person name="Elmerich C."/>
            <person name="Condemine G."/>
            <person name="Krishnen G."/>
            <person name="Kennedy I."/>
            <person name="Paterson A.H."/>
            <person name="Gonzalez V."/>
            <person name="Mavingui P."/>
            <person name="Zhulin I.B."/>
        </authorList>
    </citation>
    <scope>NUCLEOTIDE SEQUENCE [LARGE SCALE GENOMIC DNA]</scope>
    <source>
        <strain evidence="4">4B</strain>
    </source>
</reference>
<keyword evidence="4" id="KW-1185">Reference proteome</keyword>
<feature type="region of interest" description="Disordered" evidence="1">
    <location>
        <begin position="1"/>
        <end position="20"/>
    </location>
</feature>
<protein>
    <recommendedName>
        <fullName evidence="2">CobQ/CobB/MinD/ParA nucleotide binding domain-containing protein</fullName>
    </recommendedName>
</protein>